<evidence type="ECO:0000256" key="7">
    <source>
        <dbReference type="HAMAP-Rule" id="MF_00503"/>
    </source>
</evidence>
<dbReference type="InterPro" id="IPR036791">
    <property type="entry name" value="Ribosomal_bL9_C_sf"/>
</dbReference>
<evidence type="ECO:0000256" key="6">
    <source>
        <dbReference type="ARBA" id="ARBA00035292"/>
    </source>
</evidence>
<dbReference type="GO" id="GO:0003735">
    <property type="term" value="F:structural constituent of ribosome"/>
    <property type="evidence" value="ECO:0007669"/>
    <property type="project" value="InterPro"/>
</dbReference>
<keyword evidence="3 7" id="KW-0694">RNA-binding</keyword>
<gene>
    <name evidence="7" type="primary">rplI</name>
    <name evidence="9" type="ORF">A3G54_03965</name>
</gene>
<comment type="caution">
    <text evidence="9">The sequence shown here is derived from an EMBL/GenBank/DDBJ whole genome shotgun (WGS) entry which is preliminary data.</text>
</comment>
<dbReference type="GO" id="GO:0005840">
    <property type="term" value="C:ribosome"/>
    <property type="evidence" value="ECO:0007669"/>
    <property type="project" value="UniProtKB-KW"/>
</dbReference>
<dbReference type="GO" id="GO:1990904">
    <property type="term" value="C:ribonucleoprotein complex"/>
    <property type="evidence" value="ECO:0007669"/>
    <property type="project" value="UniProtKB-KW"/>
</dbReference>
<dbReference type="AlphaFoldDB" id="A0A1F5Y0G9"/>
<dbReference type="NCBIfam" id="TIGR00158">
    <property type="entry name" value="L9"/>
    <property type="match status" value="1"/>
</dbReference>
<comment type="function">
    <text evidence="7">Binds to the 23S rRNA.</text>
</comment>
<dbReference type="SUPFAM" id="SSF55653">
    <property type="entry name" value="Ribosomal protein L9 C-domain"/>
    <property type="match status" value="1"/>
</dbReference>
<dbReference type="GO" id="GO:0019843">
    <property type="term" value="F:rRNA binding"/>
    <property type="evidence" value="ECO:0007669"/>
    <property type="project" value="UniProtKB-UniRule"/>
</dbReference>
<evidence type="ECO:0000256" key="5">
    <source>
        <dbReference type="ARBA" id="ARBA00023274"/>
    </source>
</evidence>
<evidence type="ECO:0000259" key="8">
    <source>
        <dbReference type="PROSITE" id="PS00651"/>
    </source>
</evidence>
<dbReference type="STRING" id="1798364.A3G54_03965"/>
<reference evidence="9 10" key="1">
    <citation type="journal article" date="2016" name="Nat. Commun.">
        <title>Thousands of microbial genomes shed light on interconnected biogeochemical processes in an aquifer system.</title>
        <authorList>
            <person name="Anantharaman K."/>
            <person name="Brown C.T."/>
            <person name="Hug L.A."/>
            <person name="Sharon I."/>
            <person name="Castelle C.J."/>
            <person name="Probst A.J."/>
            <person name="Thomas B.C."/>
            <person name="Singh A."/>
            <person name="Wilkins M.J."/>
            <person name="Karaoz U."/>
            <person name="Brodie E.L."/>
            <person name="Williams K.H."/>
            <person name="Hubbard S.S."/>
            <person name="Banfield J.F."/>
        </authorList>
    </citation>
    <scope>NUCLEOTIDE SEQUENCE [LARGE SCALE GENOMIC DNA]</scope>
</reference>
<organism evidence="9 10">
    <name type="scientific">Candidatus Giovannonibacteria bacterium RIFCSPLOWO2_12_FULL_44_15</name>
    <dbReference type="NCBI Taxonomy" id="1798364"/>
    <lineage>
        <taxon>Bacteria</taxon>
        <taxon>Candidatus Giovannoniibacteriota</taxon>
    </lineage>
</organism>
<dbReference type="PROSITE" id="PS00651">
    <property type="entry name" value="RIBOSOMAL_L9"/>
    <property type="match status" value="1"/>
</dbReference>
<dbReference type="Gene3D" id="3.40.5.10">
    <property type="entry name" value="Ribosomal protein L9, N-terminal domain"/>
    <property type="match status" value="1"/>
</dbReference>
<proteinExistence type="inferred from homology"/>
<accession>A0A1F5Y0G9</accession>
<evidence type="ECO:0000313" key="9">
    <source>
        <dbReference type="EMBL" id="OGF93665.1"/>
    </source>
</evidence>
<dbReference type="InterPro" id="IPR020070">
    <property type="entry name" value="Ribosomal_bL9_N"/>
</dbReference>
<dbReference type="InterPro" id="IPR036935">
    <property type="entry name" value="Ribosomal_bL9_N_sf"/>
</dbReference>
<dbReference type="InterPro" id="IPR000244">
    <property type="entry name" value="Ribosomal_bL9"/>
</dbReference>
<keyword evidence="2 7" id="KW-0699">rRNA-binding</keyword>
<feature type="domain" description="Ribosomal protein L9" evidence="8">
    <location>
        <begin position="13"/>
        <end position="40"/>
    </location>
</feature>
<dbReference type="Pfam" id="PF01281">
    <property type="entry name" value="Ribosomal_L9_N"/>
    <property type="match status" value="1"/>
</dbReference>
<evidence type="ECO:0000256" key="1">
    <source>
        <dbReference type="ARBA" id="ARBA00010605"/>
    </source>
</evidence>
<protein>
    <recommendedName>
        <fullName evidence="6 7">Large ribosomal subunit protein bL9</fullName>
    </recommendedName>
</protein>
<evidence type="ECO:0000256" key="2">
    <source>
        <dbReference type="ARBA" id="ARBA00022730"/>
    </source>
</evidence>
<comment type="similarity">
    <text evidence="1 7">Belongs to the bacterial ribosomal protein bL9 family.</text>
</comment>
<dbReference type="HAMAP" id="MF_00503">
    <property type="entry name" value="Ribosomal_bL9"/>
    <property type="match status" value="1"/>
</dbReference>
<dbReference type="InterPro" id="IPR020069">
    <property type="entry name" value="Ribosomal_bL9_C"/>
</dbReference>
<evidence type="ECO:0000256" key="3">
    <source>
        <dbReference type="ARBA" id="ARBA00022884"/>
    </source>
</evidence>
<evidence type="ECO:0000313" key="10">
    <source>
        <dbReference type="Proteomes" id="UP000178894"/>
    </source>
</evidence>
<dbReference type="Gene3D" id="3.10.430.100">
    <property type="entry name" value="Ribosomal protein L9, C-terminal domain"/>
    <property type="match status" value="1"/>
</dbReference>
<dbReference type="EMBL" id="MFIQ01000010">
    <property type="protein sequence ID" value="OGF93665.1"/>
    <property type="molecule type" value="Genomic_DNA"/>
</dbReference>
<dbReference type="Pfam" id="PF03948">
    <property type="entry name" value="Ribosomal_L9_C"/>
    <property type="match status" value="1"/>
</dbReference>
<keyword evidence="5 7" id="KW-0687">Ribonucleoprotein</keyword>
<evidence type="ECO:0000256" key="4">
    <source>
        <dbReference type="ARBA" id="ARBA00022980"/>
    </source>
</evidence>
<dbReference type="InterPro" id="IPR009027">
    <property type="entry name" value="Ribosomal_bL9/RNase_H1_N"/>
</dbReference>
<dbReference type="GO" id="GO:0006412">
    <property type="term" value="P:translation"/>
    <property type="evidence" value="ECO:0007669"/>
    <property type="project" value="UniProtKB-UniRule"/>
</dbReference>
<dbReference type="SUPFAM" id="SSF55658">
    <property type="entry name" value="L9 N-domain-like"/>
    <property type="match status" value="1"/>
</dbReference>
<dbReference type="Proteomes" id="UP000178894">
    <property type="component" value="Unassembled WGS sequence"/>
</dbReference>
<dbReference type="PANTHER" id="PTHR21368">
    <property type="entry name" value="50S RIBOSOMAL PROTEIN L9"/>
    <property type="match status" value="1"/>
</dbReference>
<dbReference type="InterPro" id="IPR020594">
    <property type="entry name" value="Ribosomal_bL9_bac/chp"/>
</dbReference>
<sequence length="149" mass="16797">MKVILEKDVVGLGKRGDLKEVKEGYFRNFLMPVKLAVLATKEKIRGREREVMLKDKAKKLSEEKIAEDINKLSGQTITLEGKINEKGSLYKAVTTKDIAKKLGESGFAGISANWIMIEKPHKEAGKFEVEIKNPEGKSAKIFIEIREQH</sequence>
<name>A0A1F5Y0G9_9BACT</name>
<keyword evidence="4 7" id="KW-0689">Ribosomal protein</keyword>